<proteinExistence type="predicted"/>
<protein>
    <submittedName>
        <fullName evidence="2">Uncharacterized protein</fullName>
    </submittedName>
</protein>
<keyword evidence="3" id="KW-1185">Reference proteome</keyword>
<dbReference type="EMBL" id="JAYRBN010000074">
    <property type="protein sequence ID" value="KAL2733142.1"/>
    <property type="molecule type" value="Genomic_DNA"/>
</dbReference>
<dbReference type="AlphaFoldDB" id="A0ABD2BK51"/>
<comment type="caution">
    <text evidence="2">The sequence shown here is derived from an EMBL/GenBank/DDBJ whole genome shotgun (WGS) entry which is preliminary data.</text>
</comment>
<reference evidence="2 3" key="1">
    <citation type="journal article" date="2024" name="Ann. Entomol. Soc. Am.">
        <title>Genomic analyses of the southern and eastern yellowjacket wasps (Hymenoptera: Vespidae) reveal evolutionary signatures of social life.</title>
        <authorList>
            <person name="Catto M.A."/>
            <person name="Caine P.B."/>
            <person name="Orr S.E."/>
            <person name="Hunt B.G."/>
            <person name="Goodisman M.A.D."/>
        </authorList>
    </citation>
    <scope>NUCLEOTIDE SEQUENCE [LARGE SCALE GENOMIC DNA]</scope>
    <source>
        <strain evidence="2">232</strain>
        <tissue evidence="2">Head and thorax</tissue>
    </source>
</reference>
<name>A0ABD2BK51_VESMC</name>
<gene>
    <name evidence="2" type="ORF">V1477_014110</name>
</gene>
<feature type="compositionally biased region" description="Basic and acidic residues" evidence="1">
    <location>
        <begin position="249"/>
        <end position="262"/>
    </location>
</feature>
<organism evidence="2 3">
    <name type="scientific">Vespula maculifrons</name>
    <name type="common">Eastern yellow jacket</name>
    <name type="synonym">Wasp</name>
    <dbReference type="NCBI Taxonomy" id="7453"/>
    <lineage>
        <taxon>Eukaryota</taxon>
        <taxon>Metazoa</taxon>
        <taxon>Ecdysozoa</taxon>
        <taxon>Arthropoda</taxon>
        <taxon>Hexapoda</taxon>
        <taxon>Insecta</taxon>
        <taxon>Pterygota</taxon>
        <taxon>Neoptera</taxon>
        <taxon>Endopterygota</taxon>
        <taxon>Hymenoptera</taxon>
        <taxon>Apocrita</taxon>
        <taxon>Aculeata</taxon>
        <taxon>Vespoidea</taxon>
        <taxon>Vespidae</taxon>
        <taxon>Vespinae</taxon>
        <taxon>Vespula</taxon>
    </lineage>
</organism>
<sequence length="301" mass="34623">MVKMCPQEYAAHIITLGRRRLFLKQIHLDEYLGISRIIGSSLNRSFEMTKFKSDLKNNPVNNVGYVGFSERKKRTWNIWFYRTVDDLKDDFRMPFGVECRWRRNVMDQATYRMSITKDITSFAFGVFEFSSSDLLFNPDWRERERINARSKKRLPSDDYVLDLATTVILKFSDRTESTLKPEIKDASSSLWDLKFFRSNGEYILRVLQAQVKGIGSSSHRTNYSHALGTKSRKDNVNTGALGSAPRFRGSREKTHKAAKEATRWNGITLGSPSDESRVPENPESRAPIGWHLIELAVSAGH</sequence>
<accession>A0ABD2BK51</accession>
<feature type="compositionally biased region" description="Basic and acidic residues" evidence="1">
    <location>
        <begin position="274"/>
        <end position="283"/>
    </location>
</feature>
<evidence type="ECO:0000256" key="1">
    <source>
        <dbReference type="SAM" id="MobiDB-lite"/>
    </source>
</evidence>
<evidence type="ECO:0000313" key="2">
    <source>
        <dbReference type="EMBL" id="KAL2733142.1"/>
    </source>
</evidence>
<evidence type="ECO:0000313" key="3">
    <source>
        <dbReference type="Proteomes" id="UP001607303"/>
    </source>
</evidence>
<dbReference type="Proteomes" id="UP001607303">
    <property type="component" value="Unassembled WGS sequence"/>
</dbReference>
<feature type="region of interest" description="Disordered" evidence="1">
    <location>
        <begin position="229"/>
        <end position="285"/>
    </location>
</feature>